<sequence length="553" mass="63696">MRKTTSMPFYKTNTGIQVIIAVLAALLFIPFLGQVHLFDWDEINFAESAREMIASGNYLTVQVNFEPFWEKPPLFIWMQVLSMKVFGINEFAARFPNAICGILTLLILYNLGREIYNKRFGILWVLVYAGSLLPFFYFKSGIIDPWFNLFIFLGVYFILRYFHNPLTKYSILSAIAIGLSVLTKGPVGFLIFALSGIIYLMVRKFRVTIRWKDVMIYAFVVAFVGGFWFLLQILNGNYDILVDFIEYQIHLFSKEGAGHGGFLLYHFVILFIGVFPASIFALKSFRRNYDDSLQQQMRLMMVVLFWTVLILFTIVNTKIIHYSSMCYFPLTYLAAYVMYRIYKGEIKAGRWIPIGIGVLGGFYALATAALPWIGMYAKEIAASGIIKDKFAQGNMQADVVWTGWESLTGIVLLAGVLFFLLRWHKRQQMTAITVLLSSTTLFLLLAMTIVTPKIEGYSQRAAIEFYKSKAEKDVYVEPLGFKSYAHYFYGKRSTRDNGESISEGWLLKGDIDKRAWFVVKTHRAEKYLKKYPQLIKTGEKNGFVFCYRDPENK</sequence>
<feature type="transmembrane region" description="Helical" evidence="8">
    <location>
        <begin position="121"/>
        <end position="138"/>
    </location>
</feature>
<dbReference type="GO" id="GO:0010041">
    <property type="term" value="P:response to iron(III) ion"/>
    <property type="evidence" value="ECO:0007669"/>
    <property type="project" value="TreeGrafter"/>
</dbReference>
<dbReference type="EC" id="2.4.2.43" evidence="10"/>
<keyword evidence="7 8" id="KW-0472">Membrane</keyword>
<dbReference type="Proteomes" id="UP000064893">
    <property type="component" value="Chromosome"/>
</dbReference>
<evidence type="ECO:0000256" key="1">
    <source>
        <dbReference type="ARBA" id="ARBA00004651"/>
    </source>
</evidence>
<feature type="transmembrane region" description="Helical" evidence="8">
    <location>
        <begin position="15"/>
        <end position="33"/>
    </location>
</feature>
<evidence type="ECO:0000313" key="11">
    <source>
        <dbReference type="Proteomes" id="UP000064893"/>
    </source>
</evidence>
<feature type="transmembrane region" description="Helical" evidence="8">
    <location>
        <begin position="320"/>
        <end position="339"/>
    </location>
</feature>
<organism evidence="10 11">
    <name type="scientific">Salinivirga cyanobacteriivorans</name>
    <dbReference type="NCBI Taxonomy" id="1307839"/>
    <lineage>
        <taxon>Bacteria</taxon>
        <taxon>Pseudomonadati</taxon>
        <taxon>Bacteroidota</taxon>
        <taxon>Bacteroidia</taxon>
        <taxon>Bacteroidales</taxon>
        <taxon>Salinivirgaceae</taxon>
        <taxon>Salinivirga</taxon>
    </lineage>
</organism>
<dbReference type="InterPro" id="IPR050297">
    <property type="entry name" value="LipidA_mod_glycosyltrf_83"/>
</dbReference>
<dbReference type="InterPro" id="IPR038731">
    <property type="entry name" value="RgtA/B/C-like"/>
</dbReference>
<keyword evidence="4 10" id="KW-0808">Transferase</keyword>
<evidence type="ECO:0000256" key="2">
    <source>
        <dbReference type="ARBA" id="ARBA00022475"/>
    </source>
</evidence>
<dbReference type="PATRIC" id="fig|1307839.3.peg.2308"/>
<evidence type="ECO:0000256" key="5">
    <source>
        <dbReference type="ARBA" id="ARBA00022692"/>
    </source>
</evidence>
<feature type="transmembrane region" description="Helical" evidence="8">
    <location>
        <begin position="214"/>
        <end position="234"/>
    </location>
</feature>
<feature type="transmembrane region" description="Helical" evidence="8">
    <location>
        <begin position="169"/>
        <end position="202"/>
    </location>
</feature>
<dbReference type="STRING" id="1307839.L21SP5_02190"/>
<feature type="transmembrane region" description="Helical" evidence="8">
    <location>
        <begin position="297"/>
        <end position="314"/>
    </location>
</feature>
<evidence type="ECO:0000256" key="4">
    <source>
        <dbReference type="ARBA" id="ARBA00022679"/>
    </source>
</evidence>
<keyword evidence="11" id="KW-1185">Reference proteome</keyword>
<dbReference type="GO" id="GO:0103015">
    <property type="term" value="F:4-amino-4-deoxy-L-arabinose transferase activity"/>
    <property type="evidence" value="ECO:0007669"/>
    <property type="project" value="UniProtKB-EC"/>
</dbReference>
<dbReference type="PANTHER" id="PTHR33908:SF3">
    <property type="entry name" value="UNDECAPRENYL PHOSPHATE-ALPHA-4-AMINO-4-DEOXY-L-ARABINOSE ARABINOSYL TRANSFERASE"/>
    <property type="match status" value="1"/>
</dbReference>
<evidence type="ECO:0000256" key="3">
    <source>
        <dbReference type="ARBA" id="ARBA00022676"/>
    </source>
</evidence>
<keyword evidence="2" id="KW-1003">Cell membrane</keyword>
<feature type="transmembrane region" description="Helical" evidence="8">
    <location>
        <begin position="432"/>
        <end position="450"/>
    </location>
</feature>
<feature type="transmembrane region" description="Helical" evidence="8">
    <location>
        <begin position="262"/>
        <end position="285"/>
    </location>
</feature>
<dbReference type="Pfam" id="PF13231">
    <property type="entry name" value="PMT_2"/>
    <property type="match status" value="1"/>
</dbReference>
<dbReference type="AlphaFoldDB" id="A0A0S2I0F8"/>
<keyword evidence="3 10" id="KW-0328">Glycosyltransferase</keyword>
<name>A0A0S2I0F8_9BACT</name>
<feature type="transmembrane region" description="Helical" evidence="8">
    <location>
        <begin position="91"/>
        <end position="109"/>
    </location>
</feature>
<evidence type="ECO:0000256" key="6">
    <source>
        <dbReference type="ARBA" id="ARBA00022989"/>
    </source>
</evidence>
<evidence type="ECO:0000313" key="10">
    <source>
        <dbReference type="EMBL" id="ALO15823.1"/>
    </source>
</evidence>
<dbReference type="EMBL" id="CP013118">
    <property type="protein sequence ID" value="ALO15823.1"/>
    <property type="molecule type" value="Genomic_DNA"/>
</dbReference>
<dbReference type="GO" id="GO:0009103">
    <property type="term" value="P:lipopolysaccharide biosynthetic process"/>
    <property type="evidence" value="ECO:0007669"/>
    <property type="project" value="UniProtKB-ARBA"/>
</dbReference>
<feature type="domain" description="Glycosyltransferase RgtA/B/C/D-like" evidence="9">
    <location>
        <begin position="71"/>
        <end position="222"/>
    </location>
</feature>
<dbReference type="GO" id="GO:0005886">
    <property type="term" value="C:plasma membrane"/>
    <property type="evidence" value="ECO:0007669"/>
    <property type="project" value="UniProtKB-SubCell"/>
</dbReference>
<accession>A0A0S2I0F8</accession>
<comment type="subcellular location">
    <subcellularLocation>
        <location evidence="1">Cell membrane</location>
        <topology evidence="1">Multi-pass membrane protein</topology>
    </subcellularLocation>
</comment>
<evidence type="ECO:0000259" key="9">
    <source>
        <dbReference type="Pfam" id="PF13231"/>
    </source>
</evidence>
<feature type="transmembrane region" description="Helical" evidence="8">
    <location>
        <begin position="399"/>
        <end position="420"/>
    </location>
</feature>
<protein>
    <submittedName>
        <fullName evidence="10">Undecaprenyl phosphate-alpha-4-amino-4-deoxy-L-arabinose arabinosyl transferase</fullName>
        <ecNumber evidence="10">2.4.2.43</ecNumber>
    </submittedName>
</protein>
<proteinExistence type="predicted"/>
<dbReference type="PANTHER" id="PTHR33908">
    <property type="entry name" value="MANNOSYLTRANSFERASE YKCB-RELATED"/>
    <property type="match status" value="1"/>
</dbReference>
<feature type="transmembrane region" description="Helical" evidence="8">
    <location>
        <begin position="351"/>
        <end position="373"/>
    </location>
</feature>
<reference evidence="10 11" key="1">
    <citation type="submission" date="2015-11" db="EMBL/GenBank/DDBJ databases">
        <title>Description and complete genome sequence of a novel strain predominating in hypersaline microbial mats and representing a new family of the Bacteriodetes phylum.</title>
        <authorList>
            <person name="Spring S."/>
            <person name="Bunk B."/>
            <person name="Sproer C."/>
            <person name="Klenk H.-P."/>
        </authorList>
    </citation>
    <scope>NUCLEOTIDE SEQUENCE [LARGE SCALE GENOMIC DNA]</scope>
    <source>
        <strain evidence="10 11">L21-Spi-D4</strain>
    </source>
</reference>
<gene>
    <name evidence="10" type="primary">arnT_2</name>
    <name evidence="10" type="ORF">L21SP5_02190</name>
</gene>
<keyword evidence="6 8" id="KW-1133">Transmembrane helix</keyword>
<feature type="transmembrane region" description="Helical" evidence="8">
    <location>
        <begin position="145"/>
        <end position="163"/>
    </location>
</feature>
<evidence type="ECO:0000256" key="7">
    <source>
        <dbReference type="ARBA" id="ARBA00023136"/>
    </source>
</evidence>
<dbReference type="KEGG" id="blq:L21SP5_02190"/>
<evidence type="ECO:0000256" key="8">
    <source>
        <dbReference type="SAM" id="Phobius"/>
    </source>
</evidence>
<keyword evidence="5 8" id="KW-0812">Transmembrane</keyword>